<dbReference type="AlphaFoldDB" id="A0A444WEL3"/>
<reference evidence="2 3" key="1">
    <citation type="submission" date="2014-12" db="EMBL/GenBank/DDBJ databases">
        <title>Genome sequence of Flavobacterium beibuense RSKm HC5.</title>
        <authorList>
            <person name="Kim J.F."/>
            <person name="Song J.Y."/>
            <person name="Kwak M.-J."/>
            <person name="Lee S.-W."/>
        </authorList>
    </citation>
    <scope>NUCLEOTIDE SEQUENCE [LARGE SCALE GENOMIC DNA]</scope>
    <source>
        <strain evidence="2 3">RSKm HC5</strain>
    </source>
</reference>
<comment type="caution">
    <text evidence="2">The sequence shown here is derived from an EMBL/GenBank/DDBJ whole genome shotgun (WGS) entry which is preliminary data.</text>
</comment>
<proteinExistence type="predicted"/>
<dbReference type="OrthoDB" id="792524at2"/>
<gene>
    <name evidence="2" type="ORF">NU09_0877</name>
</gene>
<dbReference type="RefSeq" id="WP_129750039.1">
    <property type="nucleotide sequence ID" value="NZ_JUIW01000003.1"/>
</dbReference>
<dbReference type="InterPro" id="IPR018306">
    <property type="entry name" value="Phage_T5_Orf172_DNA-bd"/>
</dbReference>
<keyword evidence="3" id="KW-1185">Reference proteome</keyword>
<dbReference type="EMBL" id="JUIW01000003">
    <property type="protein sequence ID" value="RYJ44267.1"/>
    <property type="molecule type" value="Genomic_DNA"/>
</dbReference>
<protein>
    <submittedName>
        <fullName evidence="2">HNH nuclease</fullName>
    </submittedName>
</protein>
<evidence type="ECO:0000313" key="3">
    <source>
        <dbReference type="Proteomes" id="UP000289775"/>
    </source>
</evidence>
<sequence>MNKEHYQKKSFDLGLPSRCPLLQYCERHARTIYFFSDYSEVNYTNDYVRTLISEGVLPDDFNEKKIPVISEQPSRSKSTGYLAFSNMCPEVNLYDTDNRISIAGEKPCTDGIYDKESHTPFISLTEKHYSECLEFSNYVFENKFRSGKDQTSKTAACYVYLMQDCKNRRYKIGMSKNPDYREKTLRSEDPEITTLGSRRFMTRKLAADFEKNLHAKYLHQRVRGEWFCLGQEEVDEILSCLLNTV</sequence>
<accession>A0A444WEL3</accession>
<dbReference type="Pfam" id="PF13455">
    <property type="entry name" value="MUG113"/>
    <property type="match status" value="1"/>
</dbReference>
<evidence type="ECO:0000313" key="2">
    <source>
        <dbReference type="EMBL" id="RYJ44267.1"/>
    </source>
</evidence>
<evidence type="ECO:0000259" key="1">
    <source>
        <dbReference type="SMART" id="SM00974"/>
    </source>
</evidence>
<organism evidence="2 3">
    <name type="scientific">Flavobacterium beibuense</name>
    <dbReference type="NCBI Taxonomy" id="657326"/>
    <lineage>
        <taxon>Bacteria</taxon>
        <taxon>Pseudomonadati</taxon>
        <taxon>Bacteroidota</taxon>
        <taxon>Flavobacteriia</taxon>
        <taxon>Flavobacteriales</taxon>
        <taxon>Flavobacteriaceae</taxon>
        <taxon>Flavobacterium</taxon>
    </lineage>
</organism>
<name>A0A444WEL3_9FLAO</name>
<feature type="domain" description="Bacteriophage T5 Orf172 DNA-binding" evidence="1">
    <location>
        <begin position="164"/>
        <end position="241"/>
    </location>
</feature>
<dbReference type="Proteomes" id="UP000289775">
    <property type="component" value="Unassembled WGS sequence"/>
</dbReference>
<dbReference type="SMART" id="SM00974">
    <property type="entry name" value="T5orf172"/>
    <property type="match status" value="1"/>
</dbReference>